<sequence length="69" mass="7610">MAAELLQDAATPQWQAVICDWKEGCQEANQCKHLGLVWFLPGQRCLAKAGASHRRQKKSNAWEGAACQA</sequence>
<proteinExistence type="predicted"/>
<comment type="caution">
    <text evidence="1">The sequence shown here is derived from an EMBL/GenBank/DDBJ whole genome shotgun (WGS) entry which is preliminary data.</text>
</comment>
<name>A0A5J9UBG7_9POAL</name>
<reference evidence="1 2" key="1">
    <citation type="journal article" date="2019" name="Sci. Rep.">
        <title>A high-quality genome of Eragrostis curvula grass provides insights into Poaceae evolution and supports new strategies to enhance forage quality.</title>
        <authorList>
            <person name="Carballo J."/>
            <person name="Santos B.A.C.M."/>
            <person name="Zappacosta D."/>
            <person name="Garbus I."/>
            <person name="Selva J.P."/>
            <person name="Gallo C.A."/>
            <person name="Diaz A."/>
            <person name="Albertini E."/>
            <person name="Caccamo M."/>
            <person name="Echenique V."/>
        </authorList>
    </citation>
    <scope>NUCLEOTIDE SEQUENCE [LARGE SCALE GENOMIC DNA]</scope>
    <source>
        <strain evidence="2">cv. Victoria</strain>
        <tissue evidence="1">Leaf</tissue>
    </source>
</reference>
<dbReference type="AlphaFoldDB" id="A0A5J9UBG7"/>
<gene>
    <name evidence="1" type="ORF">EJB05_30497</name>
</gene>
<feature type="non-terminal residue" evidence="1">
    <location>
        <position position="69"/>
    </location>
</feature>
<keyword evidence="2" id="KW-1185">Reference proteome</keyword>
<dbReference type="OrthoDB" id="618331at2759"/>
<accession>A0A5J9UBG7</accession>
<evidence type="ECO:0000313" key="2">
    <source>
        <dbReference type="Proteomes" id="UP000324897"/>
    </source>
</evidence>
<dbReference type="EMBL" id="RWGY01000026">
    <property type="protein sequence ID" value="TVU20896.1"/>
    <property type="molecule type" value="Genomic_DNA"/>
</dbReference>
<dbReference type="Proteomes" id="UP000324897">
    <property type="component" value="Unassembled WGS sequence"/>
</dbReference>
<organism evidence="1 2">
    <name type="scientific">Eragrostis curvula</name>
    <name type="common">weeping love grass</name>
    <dbReference type="NCBI Taxonomy" id="38414"/>
    <lineage>
        <taxon>Eukaryota</taxon>
        <taxon>Viridiplantae</taxon>
        <taxon>Streptophyta</taxon>
        <taxon>Embryophyta</taxon>
        <taxon>Tracheophyta</taxon>
        <taxon>Spermatophyta</taxon>
        <taxon>Magnoliopsida</taxon>
        <taxon>Liliopsida</taxon>
        <taxon>Poales</taxon>
        <taxon>Poaceae</taxon>
        <taxon>PACMAD clade</taxon>
        <taxon>Chloridoideae</taxon>
        <taxon>Eragrostideae</taxon>
        <taxon>Eragrostidinae</taxon>
        <taxon>Eragrostis</taxon>
    </lineage>
</organism>
<dbReference type="Gramene" id="TVU20896">
    <property type="protein sequence ID" value="TVU20896"/>
    <property type="gene ID" value="EJB05_30497"/>
</dbReference>
<evidence type="ECO:0000313" key="1">
    <source>
        <dbReference type="EMBL" id="TVU20896.1"/>
    </source>
</evidence>
<protein>
    <submittedName>
        <fullName evidence="1">Uncharacterized protein</fullName>
    </submittedName>
</protein>